<organism evidence="2 3">
    <name type="scientific">Chryseobacterium defluvii</name>
    <dbReference type="NCBI Taxonomy" id="160396"/>
    <lineage>
        <taxon>Bacteria</taxon>
        <taxon>Pseudomonadati</taxon>
        <taxon>Bacteroidota</taxon>
        <taxon>Flavobacteriia</taxon>
        <taxon>Flavobacteriales</taxon>
        <taxon>Weeksellaceae</taxon>
        <taxon>Chryseobacterium group</taxon>
        <taxon>Chryseobacterium</taxon>
    </lineage>
</organism>
<dbReference type="Gene3D" id="3.90.75.20">
    <property type="match status" value="1"/>
</dbReference>
<evidence type="ECO:0000313" key="2">
    <source>
        <dbReference type="EMBL" id="RKT00945.1"/>
    </source>
</evidence>
<protein>
    <submittedName>
        <fullName evidence="2">NUMOD4 motif-containing protein</fullName>
    </submittedName>
</protein>
<proteinExistence type="predicted"/>
<sequence>MLFVGDFYNATLFYICYMNKPLKIEDKYLTEVLYNTSLRDLPQEEWKSVEGFDNYAISNYGRLKRLERWTYFPYGKSRKEPERIIKIYFRKYFNKYLNCPFYVAQCALSFNGTRYTKSIARLVYYHFVEKFDLNNRSIAISYKDSNSLHLNYKNLEKLSIREKTIKAIQKNRAKNRKIEYQKSVSQYSVDGKLIGTFGSIDAADKALCIGKNNILFVLQKKYFTAGGFRWFLKDYIPKKEDFISPVINKLHNPNTLFNTSLWIKLGKPSIDKKNPPACLNLSTENLRDEYWNPIPDFEGKYAISNKGRVKRLSGWTSDNNFFLEKNKSCPLI</sequence>
<comment type="caution">
    <text evidence="2">The sequence shown here is derived from an EMBL/GenBank/DDBJ whole genome shotgun (WGS) entry which is preliminary data.</text>
</comment>
<dbReference type="Gene3D" id="1.10.10.10">
    <property type="entry name" value="Winged helix-like DNA-binding domain superfamily/Winged helix DNA-binding domain"/>
    <property type="match status" value="1"/>
</dbReference>
<gene>
    <name evidence="2" type="ORF">BCF58_0147</name>
</gene>
<dbReference type="SUPFAM" id="SSF54060">
    <property type="entry name" value="His-Me finger endonucleases"/>
    <property type="match status" value="1"/>
</dbReference>
<dbReference type="OrthoDB" id="6631788at2"/>
<dbReference type="InterPro" id="IPR044925">
    <property type="entry name" value="His-Me_finger_sf"/>
</dbReference>
<dbReference type="Pfam" id="PF07463">
    <property type="entry name" value="NUMOD4"/>
    <property type="match status" value="2"/>
</dbReference>
<dbReference type="EMBL" id="RBXB01000001">
    <property type="protein sequence ID" value="RKT00945.1"/>
    <property type="molecule type" value="Genomic_DNA"/>
</dbReference>
<dbReference type="GO" id="GO:0016788">
    <property type="term" value="F:hydrolase activity, acting on ester bonds"/>
    <property type="evidence" value="ECO:0007669"/>
    <property type="project" value="InterPro"/>
</dbReference>
<feature type="domain" description="NUMOD4" evidence="1">
    <location>
        <begin position="289"/>
        <end position="313"/>
    </location>
</feature>
<dbReference type="SMART" id="SM00497">
    <property type="entry name" value="IENR1"/>
    <property type="match status" value="1"/>
</dbReference>
<feature type="domain" description="NUMOD4" evidence="1">
    <location>
        <begin position="44"/>
        <end position="96"/>
    </location>
</feature>
<dbReference type="AlphaFoldDB" id="A0A495SMJ8"/>
<name>A0A495SMJ8_9FLAO</name>
<evidence type="ECO:0000259" key="1">
    <source>
        <dbReference type="Pfam" id="PF07463"/>
    </source>
</evidence>
<accession>A0A495SMJ8</accession>
<dbReference type="InterPro" id="IPR010902">
    <property type="entry name" value="NUMOD4"/>
</dbReference>
<dbReference type="Proteomes" id="UP000272428">
    <property type="component" value="Unassembled WGS sequence"/>
</dbReference>
<reference evidence="2 3" key="1">
    <citation type="submission" date="2018-10" db="EMBL/GenBank/DDBJ databases">
        <title>Genomic Encyclopedia of Archaeal and Bacterial Type Strains, Phase II (KMG-II): from individual species to whole genera.</title>
        <authorList>
            <person name="Goeker M."/>
        </authorList>
    </citation>
    <scope>NUCLEOTIDE SEQUENCE [LARGE SCALE GENOMIC DNA]</scope>
    <source>
        <strain evidence="2 3">DSM 14219</strain>
    </source>
</reference>
<keyword evidence="3" id="KW-1185">Reference proteome</keyword>
<dbReference type="InterPro" id="IPR036388">
    <property type="entry name" value="WH-like_DNA-bd_sf"/>
</dbReference>
<dbReference type="InterPro" id="IPR003647">
    <property type="entry name" value="Intron_nuc_1_rpt"/>
</dbReference>
<evidence type="ECO:0000313" key="3">
    <source>
        <dbReference type="Proteomes" id="UP000272428"/>
    </source>
</evidence>